<organism evidence="5 6">
    <name type="scientific">Kroppenstedtia sanguinis</name>
    <dbReference type="NCBI Taxonomy" id="1380684"/>
    <lineage>
        <taxon>Bacteria</taxon>
        <taxon>Bacillati</taxon>
        <taxon>Bacillota</taxon>
        <taxon>Bacilli</taxon>
        <taxon>Bacillales</taxon>
        <taxon>Thermoactinomycetaceae</taxon>
        <taxon>Kroppenstedtia</taxon>
    </lineage>
</organism>
<protein>
    <submittedName>
        <fullName evidence="5">ABC-ATPase domain-containing protein</fullName>
    </submittedName>
</protein>
<dbReference type="Pfam" id="PF20446">
    <property type="entry name" value="ABC_N"/>
    <property type="match status" value="1"/>
</dbReference>
<evidence type="ECO:0000313" key="6">
    <source>
        <dbReference type="Proteomes" id="UP001597282"/>
    </source>
</evidence>
<dbReference type="Pfam" id="PF09818">
    <property type="entry name" value="ABC_ATPase"/>
    <property type="match status" value="1"/>
</dbReference>
<dbReference type="EMBL" id="JBHTNU010000002">
    <property type="protein sequence ID" value="MFD1425929.1"/>
    <property type="molecule type" value="Genomic_DNA"/>
</dbReference>
<dbReference type="Pfam" id="PF21117">
    <property type="entry name" value="MRB1590_C"/>
    <property type="match status" value="1"/>
</dbReference>
<dbReference type="InterPro" id="IPR046833">
    <property type="entry name" value="ABC_N"/>
</dbReference>
<feature type="domain" description="ATPase of the ABC class C-terminal" evidence="2">
    <location>
        <begin position="168"/>
        <end position="449"/>
    </location>
</feature>
<name>A0ABW4C777_9BACL</name>
<dbReference type="PANTHER" id="PTHR38149:SF1">
    <property type="entry name" value="ATPASE"/>
    <property type="match status" value="1"/>
</dbReference>
<dbReference type="InterPro" id="IPR019195">
    <property type="entry name" value="ABC_ATPase_put"/>
</dbReference>
<reference evidence="6" key="1">
    <citation type="journal article" date="2019" name="Int. J. Syst. Evol. Microbiol.">
        <title>The Global Catalogue of Microorganisms (GCM) 10K type strain sequencing project: providing services to taxonomists for standard genome sequencing and annotation.</title>
        <authorList>
            <consortium name="The Broad Institute Genomics Platform"/>
            <consortium name="The Broad Institute Genome Sequencing Center for Infectious Disease"/>
            <person name="Wu L."/>
            <person name="Ma J."/>
        </authorList>
    </citation>
    <scope>NUCLEOTIDE SEQUENCE [LARGE SCALE GENOMIC DNA]</scope>
    <source>
        <strain evidence="6">S1</strain>
    </source>
</reference>
<accession>A0ABW4C777</accession>
<sequence>MKRLQRTLSHIDGKGYKAYKEIQGEYRFPRFTLWIDYVQGDPFAAPTRIRVRMPQDEAGYPEEWFRLPHRKIALEDWVARVWAEKVGRYSFRAKGTGKSGLIDVDRPGQEILPRTAVVVTQDTVEVRVTVGLPAQGRRVLGRKAEEMLCQYLPHLVEEAIPVEAIDRDGVEERMRLVDNQQAIRSFLKEQGWLAFVADGAVLPRESGVSDRPLTGKEVVRFRAPESMRATVEVPHGTPVQGMVLRDGIHLIVGGGYHGKSTLLNALERGVYDHISGDGREYVITDVDAIKVRAEDGRRVEKVNISPFINNLPFGRDTLQFSTKDASGSTSQAANIVESLEMGISCLLIDEDTSATNFMIRDGRMQKLVAKEKEPITPFIDKVRQLYEERGISSVLVLGGSGDYFDVADTVILMDEYQPFDVTRQAKEVAEAQSNERDREGGESFGEITPRIPLAASLDPRKGKKEKADAKGLQSIQFGTAYLDLSGVEQLVDISQTRAIAEILRLLGKRADGSKTLRELIEEISQEMEEKGLDFLSPFRGQHPGDLALPRKHEVAAAVNRLRTFRVKSGGGSR</sequence>
<dbReference type="PANTHER" id="PTHR38149">
    <property type="entry name" value="ATPASE"/>
    <property type="match status" value="1"/>
</dbReference>
<keyword evidence="6" id="KW-1185">Reference proteome</keyword>
<evidence type="ECO:0000259" key="3">
    <source>
        <dbReference type="Pfam" id="PF20446"/>
    </source>
</evidence>
<evidence type="ECO:0000259" key="4">
    <source>
        <dbReference type="Pfam" id="PF21117"/>
    </source>
</evidence>
<feature type="region of interest" description="Disordered" evidence="1">
    <location>
        <begin position="427"/>
        <end position="449"/>
    </location>
</feature>
<dbReference type="SUPFAM" id="SSF52540">
    <property type="entry name" value="P-loop containing nucleoside triphosphate hydrolases"/>
    <property type="match status" value="1"/>
</dbReference>
<dbReference type="Proteomes" id="UP001597282">
    <property type="component" value="Unassembled WGS sequence"/>
</dbReference>
<dbReference type="InterPro" id="IPR027417">
    <property type="entry name" value="P-loop_NTPase"/>
</dbReference>
<gene>
    <name evidence="5" type="ORF">ACFQ4Y_03135</name>
</gene>
<comment type="caution">
    <text evidence="5">The sequence shown here is derived from an EMBL/GenBank/DDBJ whole genome shotgun (WGS) entry which is preliminary data.</text>
</comment>
<dbReference type="RefSeq" id="WP_380162932.1">
    <property type="nucleotide sequence ID" value="NZ_JBHTNU010000002.1"/>
</dbReference>
<evidence type="ECO:0000256" key="1">
    <source>
        <dbReference type="SAM" id="MobiDB-lite"/>
    </source>
</evidence>
<feature type="compositionally biased region" description="Basic and acidic residues" evidence="1">
    <location>
        <begin position="427"/>
        <end position="441"/>
    </location>
</feature>
<dbReference type="InterPro" id="IPR046834">
    <property type="entry name" value="ABC_ATPase_C"/>
</dbReference>
<evidence type="ECO:0000313" key="5">
    <source>
        <dbReference type="EMBL" id="MFD1425929.1"/>
    </source>
</evidence>
<feature type="domain" description="MRB1590-like C-terminal" evidence="4">
    <location>
        <begin position="466"/>
        <end position="567"/>
    </location>
</feature>
<dbReference type="InterPro" id="IPR049069">
    <property type="entry name" value="MRB1590-like_C"/>
</dbReference>
<evidence type="ECO:0000259" key="2">
    <source>
        <dbReference type="Pfam" id="PF09818"/>
    </source>
</evidence>
<feature type="domain" description="ATPase of the ABC class N-terminal" evidence="3">
    <location>
        <begin position="1"/>
        <end position="159"/>
    </location>
</feature>
<proteinExistence type="predicted"/>